<sequence>MTTESHRHSQSTGVASAPAPAPPLPSFLFRGHDAPIHSLEFFASNTFLVTGDETGWIYVWDIWKRRQIYKWQGHPSASVLALKAISIQPSKSSTPRTATKKCQAQLMALQDPVYIVSHGRDNEIHVWDINDILQKSLESSSSTNSAAPSSKSQNLAPVFSLPVNAVNFCKMSILAIDAPLFSSSASENKGDVQELKESPLRKTHQHFYIAVPSPTTPTLIDIYDIVKPERKFASIGVDASMPQGTGEKKWGSVMAIQLFQTRKQAIVDLSALELNDDTSTTAATHDHPDTLHMLVGYEDGSVCLFQESAPLPSAQGQKQKHKMQVLWTIKCHREPVLGLDVSSDLRFAVSCGSDNVLAKYDLSNRVQGVPEVLKEALKSNGIADIKIRSDNKIIGLAGWDGRIRIFSAKALKPLAVLKHHREGLYCLGFAQIRGLDQSANAEGATANDQNKVEACTEKDSASALREVDDGDGLDKDSGDESDEDSDSEYILQDRLQWSRRHWIAAGGKENRISLWEIY</sequence>
<keyword evidence="2" id="KW-0677">Repeat</keyword>
<dbReference type="Gene3D" id="2.130.10.10">
    <property type="entry name" value="YVTN repeat-like/Quinoprotein amine dehydrogenase"/>
    <property type="match status" value="2"/>
</dbReference>
<dbReference type="Pfam" id="PF00400">
    <property type="entry name" value="WD40"/>
    <property type="match status" value="2"/>
</dbReference>
<accession>A0A9P6SZX1</accession>
<dbReference type="InterPro" id="IPR036322">
    <property type="entry name" value="WD40_repeat_dom_sf"/>
</dbReference>
<reference evidence="7" key="1">
    <citation type="journal article" date="2020" name="Fungal Divers.">
        <title>Resolving the Mortierellaceae phylogeny through synthesis of multi-gene phylogenetics and phylogenomics.</title>
        <authorList>
            <person name="Vandepol N."/>
            <person name="Liber J."/>
            <person name="Desiro A."/>
            <person name="Na H."/>
            <person name="Kennedy M."/>
            <person name="Barry K."/>
            <person name="Grigoriev I.V."/>
            <person name="Miller A.N."/>
            <person name="O'Donnell K."/>
            <person name="Stajich J.E."/>
            <person name="Bonito G."/>
        </authorList>
    </citation>
    <scope>NUCLEOTIDE SEQUENCE</scope>
    <source>
        <strain evidence="7">NRRL 2769</strain>
    </source>
</reference>
<evidence type="ECO:0000256" key="3">
    <source>
        <dbReference type="ARBA" id="ARBA00037931"/>
    </source>
</evidence>
<feature type="region of interest" description="Disordered" evidence="6">
    <location>
        <begin position="467"/>
        <end position="487"/>
    </location>
</feature>
<dbReference type="SUPFAM" id="SSF50978">
    <property type="entry name" value="WD40 repeat-like"/>
    <property type="match status" value="1"/>
</dbReference>
<dbReference type="OrthoDB" id="7668193at2759"/>
<dbReference type="EMBL" id="JAAAID010000723">
    <property type="protein sequence ID" value="KAG0014472.1"/>
    <property type="molecule type" value="Genomic_DNA"/>
</dbReference>
<evidence type="ECO:0000256" key="4">
    <source>
        <dbReference type="ARBA" id="ARBA00040563"/>
    </source>
</evidence>
<dbReference type="PANTHER" id="PTHR19854">
    <property type="entry name" value="TRANSDUCIN BETA-LIKE 3"/>
    <property type="match status" value="1"/>
</dbReference>
<evidence type="ECO:0000256" key="2">
    <source>
        <dbReference type="ARBA" id="ARBA00022737"/>
    </source>
</evidence>
<organism evidence="7 8">
    <name type="scientific">Entomortierella chlamydospora</name>
    <dbReference type="NCBI Taxonomy" id="101097"/>
    <lineage>
        <taxon>Eukaryota</taxon>
        <taxon>Fungi</taxon>
        <taxon>Fungi incertae sedis</taxon>
        <taxon>Mucoromycota</taxon>
        <taxon>Mortierellomycotina</taxon>
        <taxon>Mortierellomycetes</taxon>
        <taxon>Mortierellales</taxon>
        <taxon>Mortierellaceae</taxon>
        <taxon>Entomortierella</taxon>
    </lineage>
</organism>
<comment type="similarity">
    <text evidence="3">Belongs to the WD repeat ASA1 family.</text>
</comment>
<comment type="caution">
    <text evidence="7">The sequence shown here is derived from an EMBL/GenBank/DDBJ whole genome shotgun (WGS) entry which is preliminary data.</text>
</comment>
<dbReference type="PANTHER" id="PTHR19854:SF1">
    <property type="entry name" value="GUANINE NUCLEOTIDE-BINDING PROTEIN SUBUNIT BETA-LIKE PROTEIN 1"/>
    <property type="match status" value="1"/>
</dbReference>
<evidence type="ECO:0000313" key="8">
    <source>
        <dbReference type="Proteomes" id="UP000703661"/>
    </source>
</evidence>
<dbReference type="SMART" id="SM00320">
    <property type="entry name" value="WD40"/>
    <property type="match status" value="5"/>
</dbReference>
<protein>
    <recommendedName>
        <fullName evidence="4">ASTRA-associated protein 1</fullName>
    </recommendedName>
</protein>
<feature type="repeat" description="WD" evidence="5">
    <location>
        <begin position="29"/>
        <end position="70"/>
    </location>
</feature>
<dbReference type="InterPro" id="IPR015943">
    <property type="entry name" value="WD40/YVTN_repeat-like_dom_sf"/>
</dbReference>
<dbReference type="InterPro" id="IPR001680">
    <property type="entry name" value="WD40_rpt"/>
</dbReference>
<dbReference type="PROSITE" id="PS50294">
    <property type="entry name" value="WD_REPEATS_REGION"/>
    <property type="match status" value="1"/>
</dbReference>
<evidence type="ECO:0000313" key="7">
    <source>
        <dbReference type="EMBL" id="KAG0014472.1"/>
    </source>
</evidence>
<dbReference type="Proteomes" id="UP000703661">
    <property type="component" value="Unassembled WGS sequence"/>
</dbReference>
<keyword evidence="1 5" id="KW-0853">WD repeat</keyword>
<keyword evidence="8" id="KW-1185">Reference proteome</keyword>
<evidence type="ECO:0000256" key="5">
    <source>
        <dbReference type="PROSITE-ProRule" id="PRU00221"/>
    </source>
</evidence>
<name>A0A9P6SZX1_9FUNG</name>
<gene>
    <name evidence="7" type="primary">GNB1L</name>
    <name evidence="7" type="ORF">BGZ80_010424</name>
</gene>
<dbReference type="AlphaFoldDB" id="A0A9P6SZX1"/>
<proteinExistence type="inferred from homology"/>
<dbReference type="PROSITE" id="PS50082">
    <property type="entry name" value="WD_REPEATS_2"/>
    <property type="match status" value="1"/>
</dbReference>
<evidence type="ECO:0000256" key="1">
    <source>
        <dbReference type="ARBA" id="ARBA00022574"/>
    </source>
</evidence>
<evidence type="ECO:0000256" key="6">
    <source>
        <dbReference type="SAM" id="MobiDB-lite"/>
    </source>
</evidence>